<evidence type="ECO:0000256" key="8">
    <source>
        <dbReference type="HAMAP-Rule" id="MF_00182"/>
    </source>
</evidence>
<dbReference type="Proteomes" id="UP000581135">
    <property type="component" value="Unassembled WGS sequence"/>
</dbReference>
<evidence type="ECO:0000256" key="2">
    <source>
        <dbReference type="ARBA" id="ARBA00010699"/>
    </source>
</evidence>
<dbReference type="AlphaFoldDB" id="A0A839SVX0"/>
<dbReference type="CDD" id="cd08646">
    <property type="entry name" value="FMT_core_Met-tRNA-FMT_N"/>
    <property type="match status" value="1"/>
</dbReference>
<evidence type="ECO:0000256" key="1">
    <source>
        <dbReference type="ARBA" id="ARBA00002606"/>
    </source>
</evidence>
<dbReference type="CDD" id="cd08704">
    <property type="entry name" value="Met_tRNA_FMT_C"/>
    <property type="match status" value="1"/>
</dbReference>
<dbReference type="EC" id="2.1.2.9" evidence="3 8"/>
<gene>
    <name evidence="8" type="primary">fmt</name>
    <name evidence="11" type="ORF">FHR98_002940</name>
</gene>
<evidence type="ECO:0000256" key="7">
    <source>
        <dbReference type="ARBA" id="ARBA00048558"/>
    </source>
</evidence>
<feature type="binding site" evidence="8">
    <location>
        <begin position="112"/>
        <end position="115"/>
    </location>
    <ligand>
        <name>(6S)-5,6,7,8-tetrahydrofolate</name>
        <dbReference type="ChEBI" id="CHEBI:57453"/>
    </ligand>
</feature>
<dbReference type="InterPro" id="IPR001555">
    <property type="entry name" value="GART_AS"/>
</dbReference>
<evidence type="ECO:0000256" key="4">
    <source>
        <dbReference type="ARBA" id="ARBA00016014"/>
    </source>
</evidence>
<dbReference type="InterPro" id="IPR005794">
    <property type="entry name" value="Fmt"/>
</dbReference>
<evidence type="ECO:0000256" key="6">
    <source>
        <dbReference type="ARBA" id="ARBA00022917"/>
    </source>
</evidence>
<evidence type="ECO:0000259" key="10">
    <source>
        <dbReference type="Pfam" id="PF02911"/>
    </source>
</evidence>
<evidence type="ECO:0000256" key="5">
    <source>
        <dbReference type="ARBA" id="ARBA00022679"/>
    </source>
</evidence>
<keyword evidence="5 8" id="KW-0808">Transferase</keyword>
<name>A0A839SVX0_9PROT</name>
<dbReference type="Gene3D" id="3.10.25.10">
    <property type="entry name" value="Formyl transferase, C-terminal domain"/>
    <property type="match status" value="1"/>
</dbReference>
<dbReference type="Gene3D" id="3.40.50.170">
    <property type="entry name" value="Formyl transferase, N-terminal domain"/>
    <property type="match status" value="1"/>
</dbReference>
<evidence type="ECO:0000313" key="11">
    <source>
        <dbReference type="EMBL" id="MBB3066632.1"/>
    </source>
</evidence>
<proteinExistence type="inferred from homology"/>
<dbReference type="RefSeq" id="WP_183417457.1">
    <property type="nucleotide sequence ID" value="NZ_JACHXA010000009.1"/>
</dbReference>
<evidence type="ECO:0000256" key="3">
    <source>
        <dbReference type="ARBA" id="ARBA00012261"/>
    </source>
</evidence>
<organism evidence="11 12">
    <name type="scientific">Limibacillus halophilus</name>
    <dbReference type="NCBI Taxonomy" id="1579333"/>
    <lineage>
        <taxon>Bacteria</taxon>
        <taxon>Pseudomonadati</taxon>
        <taxon>Pseudomonadota</taxon>
        <taxon>Alphaproteobacteria</taxon>
        <taxon>Rhodospirillales</taxon>
        <taxon>Rhodovibrionaceae</taxon>
        <taxon>Limibacillus</taxon>
    </lineage>
</organism>
<keyword evidence="12" id="KW-1185">Reference proteome</keyword>
<dbReference type="PROSITE" id="PS00373">
    <property type="entry name" value="GART"/>
    <property type="match status" value="1"/>
</dbReference>
<dbReference type="GO" id="GO:0005829">
    <property type="term" value="C:cytosol"/>
    <property type="evidence" value="ECO:0007669"/>
    <property type="project" value="TreeGrafter"/>
</dbReference>
<dbReference type="NCBIfam" id="TIGR00460">
    <property type="entry name" value="fmt"/>
    <property type="match status" value="1"/>
</dbReference>
<dbReference type="PANTHER" id="PTHR11138:SF5">
    <property type="entry name" value="METHIONYL-TRNA FORMYLTRANSFERASE, MITOCHONDRIAL"/>
    <property type="match status" value="1"/>
</dbReference>
<keyword evidence="6 8" id="KW-0648">Protein biosynthesis</keyword>
<sequence>MTALKLAFMGTPDFAVPSLDALLSAGHDVVAVYCQPPRPAGRGKKLRPCPVQVFAEGRGLMVRSPASLRDGTAQTDFRNLELDAAVVTAYGLLLPPGILQAPRLGCLNVHASLLPRWRGAAPIQRAILEGDDRSGITIMQMDEGLDTGAILLQEAIPITNRDTGQRLHDRLALLGGALIAQALVGLQQGTLTAVPQPTKGVTYAEKLTREEAKLDWRQDATRLERQVRAFTPWPGAWFEARGERLRVLDAEVVDGEGAALPGTLLDQHLTVACGAQALRVTRLQRAGRAPMAAADLLRGFSLEPGLLLT</sequence>
<protein>
    <recommendedName>
        <fullName evidence="4 8">Methionyl-tRNA formyltransferase</fullName>
        <ecNumber evidence="3 8">2.1.2.9</ecNumber>
    </recommendedName>
</protein>
<evidence type="ECO:0000313" key="12">
    <source>
        <dbReference type="Proteomes" id="UP000581135"/>
    </source>
</evidence>
<dbReference type="InterPro" id="IPR011034">
    <property type="entry name" value="Formyl_transferase-like_C_sf"/>
</dbReference>
<dbReference type="EMBL" id="JACHXA010000009">
    <property type="protein sequence ID" value="MBB3066632.1"/>
    <property type="molecule type" value="Genomic_DNA"/>
</dbReference>
<dbReference type="SUPFAM" id="SSF50486">
    <property type="entry name" value="FMT C-terminal domain-like"/>
    <property type="match status" value="1"/>
</dbReference>
<dbReference type="GO" id="GO:0004479">
    <property type="term" value="F:methionyl-tRNA formyltransferase activity"/>
    <property type="evidence" value="ECO:0007669"/>
    <property type="project" value="UniProtKB-UniRule"/>
</dbReference>
<feature type="domain" description="Formyl transferase N-terminal" evidence="9">
    <location>
        <begin position="5"/>
        <end position="182"/>
    </location>
</feature>
<dbReference type="PANTHER" id="PTHR11138">
    <property type="entry name" value="METHIONYL-TRNA FORMYLTRANSFERASE"/>
    <property type="match status" value="1"/>
</dbReference>
<comment type="function">
    <text evidence="1 8">Attaches a formyl group to the free amino group of methionyl-tRNA(fMet). The formyl group appears to play a dual role in the initiator identity of N-formylmethionyl-tRNA by promoting its recognition by IF2 and preventing the misappropriation of this tRNA by the elongation apparatus.</text>
</comment>
<dbReference type="HAMAP" id="MF_00182">
    <property type="entry name" value="Formyl_trans"/>
    <property type="match status" value="1"/>
</dbReference>
<dbReference type="InterPro" id="IPR041711">
    <property type="entry name" value="Met-tRNA-FMT_N"/>
</dbReference>
<dbReference type="Pfam" id="PF02911">
    <property type="entry name" value="Formyl_trans_C"/>
    <property type="match status" value="1"/>
</dbReference>
<evidence type="ECO:0000259" key="9">
    <source>
        <dbReference type="Pfam" id="PF00551"/>
    </source>
</evidence>
<dbReference type="FunFam" id="3.40.50.12230:FF:000001">
    <property type="entry name" value="Methionyl-tRNA formyltransferase"/>
    <property type="match status" value="1"/>
</dbReference>
<feature type="domain" description="Formyl transferase C-terminal" evidence="10">
    <location>
        <begin position="206"/>
        <end position="300"/>
    </location>
</feature>
<dbReference type="InterPro" id="IPR037022">
    <property type="entry name" value="Formyl_trans_C_sf"/>
</dbReference>
<accession>A0A839SVX0</accession>
<dbReference type="InterPro" id="IPR002376">
    <property type="entry name" value="Formyl_transf_N"/>
</dbReference>
<reference evidence="11 12" key="1">
    <citation type="submission" date="2020-08" db="EMBL/GenBank/DDBJ databases">
        <title>Genomic Encyclopedia of Type Strains, Phase III (KMG-III): the genomes of soil and plant-associated and newly described type strains.</title>
        <authorList>
            <person name="Whitman W."/>
        </authorList>
    </citation>
    <scope>NUCLEOTIDE SEQUENCE [LARGE SCALE GENOMIC DNA]</scope>
    <source>
        <strain evidence="11 12">CECT 8803</strain>
    </source>
</reference>
<dbReference type="InterPro" id="IPR044135">
    <property type="entry name" value="Met-tRNA-FMT_C"/>
</dbReference>
<comment type="caution">
    <text evidence="11">The sequence shown here is derived from an EMBL/GenBank/DDBJ whole genome shotgun (WGS) entry which is preliminary data.</text>
</comment>
<comment type="similarity">
    <text evidence="2 8">Belongs to the Fmt family.</text>
</comment>
<dbReference type="InterPro" id="IPR005793">
    <property type="entry name" value="Formyl_trans_C"/>
</dbReference>
<comment type="catalytic activity">
    <reaction evidence="7 8">
        <text>L-methionyl-tRNA(fMet) + (6R)-10-formyltetrahydrofolate = N-formyl-L-methionyl-tRNA(fMet) + (6S)-5,6,7,8-tetrahydrofolate + H(+)</text>
        <dbReference type="Rhea" id="RHEA:24380"/>
        <dbReference type="Rhea" id="RHEA-COMP:9952"/>
        <dbReference type="Rhea" id="RHEA-COMP:9953"/>
        <dbReference type="ChEBI" id="CHEBI:15378"/>
        <dbReference type="ChEBI" id="CHEBI:57453"/>
        <dbReference type="ChEBI" id="CHEBI:78530"/>
        <dbReference type="ChEBI" id="CHEBI:78844"/>
        <dbReference type="ChEBI" id="CHEBI:195366"/>
        <dbReference type="EC" id="2.1.2.9"/>
    </reaction>
</comment>
<dbReference type="Pfam" id="PF00551">
    <property type="entry name" value="Formyl_trans_N"/>
    <property type="match status" value="1"/>
</dbReference>
<dbReference type="SUPFAM" id="SSF53328">
    <property type="entry name" value="Formyltransferase"/>
    <property type="match status" value="1"/>
</dbReference>
<dbReference type="InterPro" id="IPR036477">
    <property type="entry name" value="Formyl_transf_N_sf"/>
</dbReference>